<protein>
    <submittedName>
        <fullName evidence="2">DNA-binding transcriptional MocR family regulator</fullName>
    </submittedName>
</protein>
<evidence type="ECO:0000313" key="2">
    <source>
        <dbReference type="EMBL" id="MBB4226905.1"/>
    </source>
</evidence>
<reference evidence="2 3" key="1">
    <citation type="submission" date="2020-08" db="EMBL/GenBank/DDBJ databases">
        <title>Genomic Encyclopedia of Type Strains, Phase IV (KMG-V): Genome sequencing to study the core and pangenomes of soil and plant-associated prokaryotes.</title>
        <authorList>
            <person name="Whitman W."/>
        </authorList>
    </citation>
    <scope>NUCLEOTIDE SEQUENCE [LARGE SCALE GENOMIC DNA]</scope>
    <source>
        <strain evidence="2 3">SEMIA 4087</strain>
    </source>
</reference>
<gene>
    <name evidence="2" type="ORF">GGD56_000725</name>
</gene>
<sequence length="103" mass="11817">MSGNENQWKRAFPVDERLDSKVGAPPFTTVANRAGGVSGYERFLEIIADREDPEYAETIRWCGGCFDPEWFDLSIADKDLRNALRSNVKRRLYQPRPKAVPKE</sequence>
<dbReference type="SUPFAM" id="SSF159941">
    <property type="entry name" value="MM3350-like"/>
    <property type="match status" value="1"/>
</dbReference>
<dbReference type="EMBL" id="JACIFX010000001">
    <property type="protein sequence ID" value="MBB4226905.1"/>
    <property type="molecule type" value="Genomic_DNA"/>
</dbReference>
<dbReference type="Pfam" id="PF07929">
    <property type="entry name" value="PRiA4_ORF3"/>
    <property type="match status" value="1"/>
</dbReference>
<feature type="domain" description="Plasmid pRiA4b Orf3-like" evidence="1">
    <location>
        <begin position="34"/>
        <end position="73"/>
    </location>
</feature>
<dbReference type="Proteomes" id="UP000551353">
    <property type="component" value="Unassembled WGS sequence"/>
</dbReference>
<dbReference type="GO" id="GO:0003677">
    <property type="term" value="F:DNA binding"/>
    <property type="evidence" value="ECO:0007669"/>
    <property type="project" value="UniProtKB-KW"/>
</dbReference>
<keyword evidence="2" id="KW-0238">DNA-binding</keyword>
<dbReference type="InterPro" id="IPR024047">
    <property type="entry name" value="MM3350-like_sf"/>
</dbReference>
<dbReference type="InterPro" id="IPR012912">
    <property type="entry name" value="Plasmid_pRiA4b_Orf3-like"/>
</dbReference>
<accession>A0ABR6IGB5</accession>
<name>A0ABR6IGB5_9HYPH</name>
<evidence type="ECO:0000259" key="1">
    <source>
        <dbReference type="Pfam" id="PF07929"/>
    </source>
</evidence>
<proteinExistence type="predicted"/>
<comment type="caution">
    <text evidence="2">The sequence shown here is derived from an EMBL/GenBank/DDBJ whole genome shotgun (WGS) entry which is preliminary data.</text>
</comment>
<keyword evidence="3" id="KW-1185">Reference proteome</keyword>
<dbReference type="Gene3D" id="3.10.290.30">
    <property type="entry name" value="MM3350-like"/>
    <property type="match status" value="1"/>
</dbReference>
<evidence type="ECO:0000313" key="3">
    <source>
        <dbReference type="Proteomes" id="UP000551353"/>
    </source>
</evidence>
<organism evidence="2 3">
    <name type="scientific">Rhizobium mongolense</name>
    <dbReference type="NCBI Taxonomy" id="57676"/>
    <lineage>
        <taxon>Bacteria</taxon>
        <taxon>Pseudomonadati</taxon>
        <taxon>Pseudomonadota</taxon>
        <taxon>Alphaproteobacteria</taxon>
        <taxon>Hyphomicrobiales</taxon>
        <taxon>Rhizobiaceae</taxon>
        <taxon>Rhizobium/Agrobacterium group</taxon>
        <taxon>Rhizobium</taxon>
    </lineage>
</organism>